<reference evidence="2" key="1">
    <citation type="submission" date="2021-03" db="EMBL/GenBank/DDBJ databases">
        <title>Draft genome sequence of rust myrtle Austropuccinia psidii MF-1, a brazilian biotype.</title>
        <authorList>
            <person name="Quecine M.C."/>
            <person name="Pachon D.M.R."/>
            <person name="Bonatelli M.L."/>
            <person name="Correr F.H."/>
            <person name="Franceschini L.M."/>
            <person name="Leite T.F."/>
            <person name="Margarido G.R.A."/>
            <person name="Almeida C.A."/>
            <person name="Ferrarezi J.A."/>
            <person name="Labate C.A."/>
        </authorList>
    </citation>
    <scope>NUCLEOTIDE SEQUENCE</scope>
    <source>
        <strain evidence="2">MF-1</strain>
    </source>
</reference>
<keyword evidence="3" id="KW-1185">Reference proteome</keyword>
<evidence type="ECO:0000313" key="2">
    <source>
        <dbReference type="EMBL" id="MBW0585057.1"/>
    </source>
</evidence>
<evidence type="ECO:0000256" key="1">
    <source>
        <dbReference type="SAM" id="MobiDB-lite"/>
    </source>
</evidence>
<name>A0A9Q3KQ90_9BASI</name>
<dbReference type="AlphaFoldDB" id="A0A9Q3KQ90"/>
<gene>
    <name evidence="2" type="ORF">O181_124772</name>
</gene>
<feature type="region of interest" description="Disordered" evidence="1">
    <location>
        <begin position="21"/>
        <end position="50"/>
    </location>
</feature>
<evidence type="ECO:0000313" key="3">
    <source>
        <dbReference type="Proteomes" id="UP000765509"/>
    </source>
</evidence>
<dbReference type="Proteomes" id="UP000765509">
    <property type="component" value="Unassembled WGS sequence"/>
</dbReference>
<accession>A0A9Q3KQ90</accession>
<sequence>MLRSWGDAPCTATHQLASCHGLEPRAGPASRPLRPLPASKPRLRSPASEPLHCLHSADNHPSAIIRKSSPIRSNLLIITFEISFLNHKKIKKK</sequence>
<proteinExistence type="predicted"/>
<comment type="caution">
    <text evidence="2">The sequence shown here is derived from an EMBL/GenBank/DDBJ whole genome shotgun (WGS) entry which is preliminary data.</text>
</comment>
<dbReference type="EMBL" id="AVOT02119794">
    <property type="protein sequence ID" value="MBW0585057.1"/>
    <property type="molecule type" value="Genomic_DNA"/>
</dbReference>
<organism evidence="2 3">
    <name type="scientific">Austropuccinia psidii MF-1</name>
    <dbReference type="NCBI Taxonomy" id="1389203"/>
    <lineage>
        <taxon>Eukaryota</taxon>
        <taxon>Fungi</taxon>
        <taxon>Dikarya</taxon>
        <taxon>Basidiomycota</taxon>
        <taxon>Pucciniomycotina</taxon>
        <taxon>Pucciniomycetes</taxon>
        <taxon>Pucciniales</taxon>
        <taxon>Sphaerophragmiaceae</taxon>
        <taxon>Austropuccinia</taxon>
    </lineage>
</organism>
<protein>
    <submittedName>
        <fullName evidence="2">Uncharacterized protein</fullName>
    </submittedName>
</protein>